<dbReference type="PANTHER" id="PTHR47447:SF24">
    <property type="entry name" value="PENTATRICOPEPTIDE REPEAT-CONTAINING PROTEIN"/>
    <property type="match status" value="1"/>
</dbReference>
<keyword evidence="2" id="KW-0677">Repeat</keyword>
<feature type="repeat" description="PPR" evidence="3">
    <location>
        <begin position="793"/>
        <end position="827"/>
    </location>
</feature>
<evidence type="ECO:0000313" key="5">
    <source>
        <dbReference type="EMBL" id="KAF7152074.1"/>
    </source>
</evidence>
<dbReference type="InterPro" id="IPR011990">
    <property type="entry name" value="TPR-like_helical_dom_sf"/>
</dbReference>
<dbReference type="Gene3D" id="1.25.40.10">
    <property type="entry name" value="Tetratricopeptide repeat domain"/>
    <property type="match status" value="6"/>
</dbReference>
<dbReference type="Proteomes" id="UP000626092">
    <property type="component" value="Unassembled WGS sequence"/>
</dbReference>
<feature type="repeat" description="PPR" evidence="3">
    <location>
        <begin position="270"/>
        <end position="304"/>
    </location>
</feature>
<dbReference type="OrthoDB" id="185373at2759"/>
<evidence type="ECO:0000259" key="4">
    <source>
        <dbReference type="Pfam" id="PF17177"/>
    </source>
</evidence>
<feature type="repeat" description="PPR" evidence="3">
    <location>
        <begin position="689"/>
        <end position="723"/>
    </location>
</feature>
<protein>
    <recommendedName>
        <fullName evidence="4">PROP1-like PPR domain-containing protein</fullName>
    </recommendedName>
</protein>
<dbReference type="Pfam" id="PF01535">
    <property type="entry name" value="PPR"/>
    <property type="match status" value="1"/>
</dbReference>
<evidence type="ECO:0000313" key="6">
    <source>
        <dbReference type="Proteomes" id="UP000626092"/>
    </source>
</evidence>
<dbReference type="PANTHER" id="PTHR47447">
    <property type="entry name" value="OS03G0856100 PROTEIN"/>
    <property type="match status" value="1"/>
</dbReference>
<dbReference type="Pfam" id="PF13041">
    <property type="entry name" value="PPR_2"/>
    <property type="match status" value="4"/>
</dbReference>
<dbReference type="SUPFAM" id="SSF81901">
    <property type="entry name" value="HCP-like"/>
    <property type="match status" value="1"/>
</dbReference>
<feature type="repeat" description="PPR" evidence="3">
    <location>
        <begin position="409"/>
        <end position="443"/>
    </location>
</feature>
<sequence length="936" mass="106696">MASLKFSVSLESKNPNFAIGSSQLLGQCSISAFTGGYVHITGVYLINPFGNLNRIRVSRADTAVSDDSGSNEVDSSFDCSTKEMGIAGLVLGKGLGLDRKFSKGRRNVWQRVRGVKRVRKDVYFKSNCGGNGHDYNEEQQSEPVVVDEQSISGVDVDKVGALSTKRCNSILKNLERTNDDSKALKFFEWMRRKGKLKQNVAAYNLALRVVGRARDWDLAEKMILEMTSESGCELNFQVFNTLIYACSKQRRVGLGAKWFRMMLENGVQPNEATFGMLMSLCQKSRNVEEGEFTFSQMRNFGVRCQSAYSSMLTIYTRLGLYDKAEKVISLLREDEVVLNMENWLVLINTYCQQGKLEEAELVLVSMQEAGFSPNIVVYNMLITGYGKVSKMENAHRLFHNLRAIQIEPDETTYRSMIEGWGRANNYKEAQWYYKELKQEGFRPNSSNMYTMINLQAKNGDEEGALTTLEDMITMGCQYSSMLGILLQAYERFERFDKVPQVLRGSFYEHVLCDQTSCSILAEAYVKHSLVDDAVKILQNKKWKDRVFEDNLYHLLICSCKDMGHFENAIKIYTHMPKSDEQLNLHIICSMIDIYSVMKQFTEAENIYLNLKSSGIALDLITFSVVVRMYIKAGNLKGACLVLETIDKQKNIVPDIYLICDMLRVYQKCGMLDNLRVLYYKLLRSEITWDQEMYKMVINCCARALPIDELSRLFDEMLDHGFDPDTVTFNIVLHAYGRSKLFKKARTVLWMARKRGVVDVISYNTLVAVYGQHKYLGNMASIAKKMQFDGFSVSLHAYNSMLDAYGKEGEMEKFRSVLQRLRESGCAADHYTYNIMINIYGEQGWIEEIAEVLMELKESGIGLDLCGYNTLIKAYGIAGMVEDALGLVKEMRKNGIEPDTRTYSNVLTALQRNDMFFEAVKWSLWMKQMGLSTNVCG</sequence>
<feature type="repeat" description="PPR" evidence="3">
    <location>
        <begin position="828"/>
        <end position="862"/>
    </location>
</feature>
<feature type="repeat" description="PPR" evidence="3">
    <location>
        <begin position="339"/>
        <end position="373"/>
    </location>
</feature>
<organism evidence="5 6">
    <name type="scientific">Rhododendron simsii</name>
    <name type="common">Sims's rhododendron</name>
    <dbReference type="NCBI Taxonomy" id="118357"/>
    <lineage>
        <taxon>Eukaryota</taxon>
        <taxon>Viridiplantae</taxon>
        <taxon>Streptophyta</taxon>
        <taxon>Embryophyta</taxon>
        <taxon>Tracheophyta</taxon>
        <taxon>Spermatophyta</taxon>
        <taxon>Magnoliopsida</taxon>
        <taxon>eudicotyledons</taxon>
        <taxon>Gunneridae</taxon>
        <taxon>Pentapetalae</taxon>
        <taxon>asterids</taxon>
        <taxon>Ericales</taxon>
        <taxon>Ericaceae</taxon>
        <taxon>Ericoideae</taxon>
        <taxon>Rhodoreae</taxon>
        <taxon>Rhododendron</taxon>
    </lineage>
</organism>
<dbReference type="Pfam" id="PF17177">
    <property type="entry name" value="PPR_long"/>
    <property type="match status" value="1"/>
</dbReference>
<keyword evidence="6" id="KW-1185">Reference proteome</keyword>
<dbReference type="AlphaFoldDB" id="A0A834HDM3"/>
<proteinExistence type="inferred from homology"/>
<name>A0A834HDM3_RHOSS</name>
<dbReference type="EMBL" id="WJXA01000001">
    <property type="protein sequence ID" value="KAF7152074.1"/>
    <property type="molecule type" value="Genomic_DNA"/>
</dbReference>
<accession>A0A834HDM3</accession>
<dbReference type="NCBIfam" id="TIGR00756">
    <property type="entry name" value="PPR"/>
    <property type="match status" value="7"/>
</dbReference>
<evidence type="ECO:0000256" key="2">
    <source>
        <dbReference type="ARBA" id="ARBA00022737"/>
    </source>
</evidence>
<comment type="caution">
    <text evidence="5">The sequence shown here is derived from an EMBL/GenBank/DDBJ whole genome shotgun (WGS) entry which is preliminary data.</text>
</comment>
<feature type="domain" description="PROP1-like PPR" evidence="4">
    <location>
        <begin position="196"/>
        <end position="355"/>
    </location>
</feature>
<gene>
    <name evidence="5" type="ORF">RHSIM_Rhsim01G0024600</name>
</gene>
<dbReference type="FunFam" id="1.25.40.10:FF:003613">
    <property type="entry name" value="Pentatricopeptide repeat-containing protein At3g23020"/>
    <property type="match status" value="1"/>
</dbReference>
<evidence type="ECO:0000256" key="3">
    <source>
        <dbReference type="PROSITE-ProRule" id="PRU00708"/>
    </source>
</evidence>
<dbReference type="InterPro" id="IPR002885">
    <property type="entry name" value="PPR_rpt"/>
</dbReference>
<reference evidence="5" key="1">
    <citation type="submission" date="2019-11" db="EMBL/GenBank/DDBJ databases">
        <authorList>
            <person name="Liu Y."/>
            <person name="Hou J."/>
            <person name="Li T.-Q."/>
            <person name="Guan C.-H."/>
            <person name="Wu X."/>
            <person name="Wu H.-Z."/>
            <person name="Ling F."/>
            <person name="Zhang R."/>
            <person name="Shi X.-G."/>
            <person name="Ren J.-P."/>
            <person name="Chen E.-F."/>
            <person name="Sun J.-M."/>
        </authorList>
    </citation>
    <scope>NUCLEOTIDE SEQUENCE</scope>
    <source>
        <strain evidence="5">Adult_tree_wgs_1</strain>
        <tissue evidence="5">Leaves</tissue>
    </source>
</reference>
<comment type="similarity">
    <text evidence="1">Belongs to the PPR family. P subfamily.</text>
</comment>
<evidence type="ECO:0000256" key="1">
    <source>
        <dbReference type="ARBA" id="ARBA00007626"/>
    </source>
</evidence>
<feature type="repeat" description="PPR" evidence="3">
    <location>
        <begin position="863"/>
        <end position="897"/>
    </location>
</feature>
<feature type="repeat" description="PPR" evidence="3">
    <location>
        <begin position="374"/>
        <end position="408"/>
    </location>
</feature>
<feature type="repeat" description="PPR" evidence="3">
    <location>
        <begin position="724"/>
        <end position="758"/>
    </location>
</feature>
<dbReference type="InterPro" id="IPR033443">
    <property type="entry name" value="PROP1-like_PPR_dom"/>
</dbReference>
<dbReference type="PROSITE" id="PS51375">
    <property type="entry name" value="PPR"/>
    <property type="match status" value="10"/>
</dbReference>
<feature type="repeat" description="PPR" evidence="3">
    <location>
        <begin position="235"/>
        <end position="269"/>
    </location>
</feature>